<name>A0A836HU65_9TRYP</name>
<evidence type="ECO:0000256" key="1">
    <source>
        <dbReference type="SAM" id="MobiDB-lite"/>
    </source>
</evidence>
<dbReference type="InterPro" id="IPR036388">
    <property type="entry name" value="WH-like_DNA-bd_sf"/>
</dbReference>
<dbReference type="InterPro" id="IPR036390">
    <property type="entry name" value="WH_DNA-bd_sf"/>
</dbReference>
<dbReference type="Proteomes" id="UP000674318">
    <property type="component" value="Unassembled WGS sequence"/>
</dbReference>
<sequence length="1196" mass="132799">MGFGTEFTEEEFAELKKIDSIYDRLLPKRSPESKNTAKTSFTNGSDYNDRSLLRDFFVASAGSPSVARMGPNTPGIAAKWKMMLHEINGEVVVRGSQSIRSTRAVTNRILYWSTIFQQADRAAAVISLGHDGGRALAREWMRGIVIYFQERMDKLFAHLNISAQEDTCVQKLKLQGADGVDVVSQCIEAARTVISPVLTTSPYFIGIIRCCREMVLALKVIQELLFHISLHTRLILPSTATKTSEGQRNSISTLTLNEDLLQLLRTPLWLFRLILLFLGALDIQQSPKRGSAISDLHLDHSIHWIAYLVTEVEAKRESTTPANLEVRATLDALVLGHIKNACLSRFPPSKTVELLDQKQDVLEELAVSDAPGSLITRCGPVLKQLLVDYPTFMESTAKFAERNEMSDLGTSLMLVQLFCWDINTSPEWTAPTKRPMSYHVPKLAEPFPHGSTVLNALVRKALHPLFFALFAKARCPSKNDDDCGGNGAKMETAGAEPSHAHSASDQGTPLFLSPFEQRVAATLLALATWLRSLSFPVGPRMPKWASLDVGDQVMREFHLGQDGFKGVVSDVLHDVIAAALAQVEKELRRSSDTGTAATAFETDESASELGAAVLRYVLRVERIWNALTDHTIELHLSAMDDVVAVGAKTLPVVSTESIFDVAADEGVTTACGRYNTGLYEDCKYLFYDVVQNVMRVRWPKRYADLLTDPLLHSVHLYLLRAERATRWGGRLRPVAPSGTPGRLVRLNRPKLPTEEASGDPAPHTASVGIAATPASRSPAGAAVQDAVILVTKEDLHSALRLVRCIKNRDNFVHCYIITVRERLLTRPGPDITSDTELQDNKKRHEQEAEQFLTTWLGDVSLLKPVRDIHRSYSTQTVLFTPTPESSAAAAAAAEAPTQGIKLTTTILDWRLWGEKETKPTTTLGQADERDADPAAPRTSAAELLSEARQALTMGTSATATLPFPIDALTHLEKVEHAYNENHLNRTLRWDWDDHAYTSFTLQYPKEGGRLTTIHGPLLLQRLFLAVAAYGRTGVAMETLAKRAGMDERRIAAALKPCLDRDRLLVRISGESDGANAAGLRGGKRIALNYDYIRPPNCPRSEFTYWPNAERRRVTAGTAEHDSTIKKRRNMIKTSIMQVMKHAQRIKHDDLFETVRVKNAKVFDVTMRHLKQEIEALIGQDFMARSDINGDEYVFRA</sequence>
<proteinExistence type="predicted"/>
<protein>
    <recommendedName>
        <fullName evidence="2">Cullin neddylation domain-containing protein</fullName>
    </recommendedName>
</protein>
<evidence type="ECO:0000259" key="2">
    <source>
        <dbReference type="SMART" id="SM00884"/>
    </source>
</evidence>
<dbReference type="Pfam" id="PF10557">
    <property type="entry name" value="Cullin_Nedd8"/>
    <property type="match status" value="1"/>
</dbReference>
<dbReference type="InterPro" id="IPR045093">
    <property type="entry name" value="Cullin"/>
</dbReference>
<dbReference type="InterPro" id="IPR019559">
    <property type="entry name" value="Cullin_neddylation_domain"/>
</dbReference>
<accession>A0A836HU65</accession>
<dbReference type="PANTHER" id="PTHR11932">
    <property type="entry name" value="CULLIN"/>
    <property type="match status" value="1"/>
</dbReference>
<reference evidence="3 4" key="1">
    <citation type="submission" date="2021-02" db="EMBL/GenBank/DDBJ databases">
        <title>Porcisia hertigi Genome sequencing and assembly.</title>
        <authorList>
            <person name="Almutairi H."/>
            <person name="Gatherer D."/>
        </authorList>
    </citation>
    <scope>NUCLEOTIDE SEQUENCE [LARGE SCALE GENOMIC DNA]</scope>
    <source>
        <strain evidence="3 4">C119</strain>
    </source>
</reference>
<dbReference type="RefSeq" id="XP_067755102.1">
    <property type="nucleotide sequence ID" value="XM_067899896.1"/>
</dbReference>
<comment type="caution">
    <text evidence="3">The sequence shown here is derived from an EMBL/GenBank/DDBJ whole genome shotgun (WGS) entry which is preliminary data.</text>
</comment>
<dbReference type="SUPFAM" id="SSF75632">
    <property type="entry name" value="Cullin homology domain"/>
    <property type="match status" value="1"/>
</dbReference>
<feature type="domain" description="Cullin neddylation" evidence="2">
    <location>
        <begin position="1123"/>
        <end position="1190"/>
    </location>
</feature>
<dbReference type="Gene3D" id="1.10.10.10">
    <property type="entry name" value="Winged helix-like DNA-binding domain superfamily/Winged helix DNA-binding domain"/>
    <property type="match status" value="1"/>
</dbReference>
<dbReference type="InterPro" id="IPR036317">
    <property type="entry name" value="Cullin_homology_sf"/>
</dbReference>
<dbReference type="KEGG" id="phet:94289973"/>
<dbReference type="SMART" id="SM00884">
    <property type="entry name" value="Cullin_Nedd8"/>
    <property type="match status" value="1"/>
</dbReference>
<dbReference type="OrthoDB" id="27073at2759"/>
<dbReference type="GeneID" id="94289973"/>
<evidence type="ECO:0000313" key="3">
    <source>
        <dbReference type="EMBL" id="KAG5497634.1"/>
    </source>
</evidence>
<gene>
    <name evidence="3" type="ORF">JKF63_03899</name>
</gene>
<dbReference type="AlphaFoldDB" id="A0A836HU65"/>
<organism evidence="3 4">
    <name type="scientific">Porcisia hertigi</name>
    <dbReference type="NCBI Taxonomy" id="2761500"/>
    <lineage>
        <taxon>Eukaryota</taxon>
        <taxon>Discoba</taxon>
        <taxon>Euglenozoa</taxon>
        <taxon>Kinetoplastea</taxon>
        <taxon>Metakinetoplastina</taxon>
        <taxon>Trypanosomatida</taxon>
        <taxon>Trypanosomatidae</taxon>
        <taxon>Leishmaniinae</taxon>
        <taxon>Porcisia</taxon>
    </lineage>
</organism>
<evidence type="ECO:0000313" key="4">
    <source>
        <dbReference type="Proteomes" id="UP000674318"/>
    </source>
</evidence>
<keyword evidence="4" id="KW-1185">Reference proteome</keyword>
<dbReference type="EMBL" id="JAFJZO010000031">
    <property type="protein sequence ID" value="KAG5497634.1"/>
    <property type="molecule type" value="Genomic_DNA"/>
</dbReference>
<feature type="region of interest" description="Disordered" evidence="1">
    <location>
        <begin position="477"/>
        <end position="506"/>
    </location>
</feature>
<dbReference type="SUPFAM" id="SSF46785">
    <property type="entry name" value="Winged helix' DNA-binding domain"/>
    <property type="match status" value="1"/>
</dbReference>
<feature type="region of interest" description="Disordered" evidence="1">
    <location>
        <begin position="917"/>
        <end position="938"/>
    </location>
</feature>